<organism evidence="3 4">
    <name type="scientific">Nesidiocoris tenuis</name>
    <dbReference type="NCBI Taxonomy" id="355587"/>
    <lineage>
        <taxon>Eukaryota</taxon>
        <taxon>Metazoa</taxon>
        <taxon>Ecdysozoa</taxon>
        <taxon>Arthropoda</taxon>
        <taxon>Hexapoda</taxon>
        <taxon>Insecta</taxon>
        <taxon>Pterygota</taxon>
        <taxon>Neoptera</taxon>
        <taxon>Paraneoptera</taxon>
        <taxon>Hemiptera</taxon>
        <taxon>Heteroptera</taxon>
        <taxon>Panheteroptera</taxon>
        <taxon>Cimicomorpha</taxon>
        <taxon>Miridae</taxon>
        <taxon>Dicyphina</taxon>
        <taxon>Nesidiocoris</taxon>
    </lineage>
</organism>
<protein>
    <recommendedName>
        <fullName evidence="2">SCP domain-containing protein</fullName>
    </recommendedName>
</protein>
<dbReference type="InterPro" id="IPR014044">
    <property type="entry name" value="CAP_dom"/>
</dbReference>
<dbReference type="SUPFAM" id="SSF55797">
    <property type="entry name" value="PR-1-like"/>
    <property type="match status" value="1"/>
</dbReference>
<evidence type="ECO:0000259" key="2">
    <source>
        <dbReference type="SMART" id="SM00198"/>
    </source>
</evidence>
<dbReference type="InterPro" id="IPR001283">
    <property type="entry name" value="CRISP-related"/>
</dbReference>
<feature type="domain" description="SCP" evidence="2">
    <location>
        <begin position="38"/>
        <end position="192"/>
    </location>
</feature>
<reference evidence="3 4" key="1">
    <citation type="submission" date="2020-02" db="EMBL/GenBank/DDBJ databases">
        <authorList>
            <person name="Ferguson B K."/>
        </authorList>
    </citation>
    <scope>NUCLEOTIDE SEQUENCE [LARGE SCALE GENOMIC DNA]</scope>
</reference>
<evidence type="ECO:0000313" key="3">
    <source>
        <dbReference type="EMBL" id="CAB0002112.1"/>
    </source>
</evidence>
<dbReference type="CDD" id="cd05380">
    <property type="entry name" value="CAP_euk"/>
    <property type="match status" value="1"/>
</dbReference>
<sequence>MSSSQVLIVLAALLICIAKQSDACYGATLLRTGGLTCYEKRQIVDLHNRLRQAVAIGKVPGQSPATNMLEMAWDEELAQQAQNWANRCSFQHDSNSARRVSRFSVGQNLATTWTWPHPTAIGHQPDFDTQIKLWFNEVYQYTGSFSHSTGHYTQMIWSDTYLIGCGYSYYLQGTRYTKLYVCNYGPGGNVRGSKPYRRGSPSCTLYGTSPSPEYYGLCSKITFCNIFCKFCNILNSDYCLELKSLMNSDRFRSRISYGLG</sequence>
<feature type="signal peptide" evidence="1">
    <location>
        <begin position="1"/>
        <end position="23"/>
    </location>
</feature>
<name>A0A6H5GGG9_9HEMI</name>
<dbReference type="AlphaFoldDB" id="A0A6H5GGG9"/>
<dbReference type="SMART" id="SM00198">
    <property type="entry name" value="SCP"/>
    <property type="match status" value="1"/>
</dbReference>
<dbReference type="EMBL" id="CADCXU010011943">
    <property type="protein sequence ID" value="CAB0002112.1"/>
    <property type="molecule type" value="Genomic_DNA"/>
</dbReference>
<dbReference type="InterPro" id="IPR002413">
    <property type="entry name" value="V5_allergen-like"/>
</dbReference>
<keyword evidence="4" id="KW-1185">Reference proteome</keyword>
<dbReference type="InterPro" id="IPR035940">
    <property type="entry name" value="CAP_sf"/>
</dbReference>
<dbReference type="InterPro" id="IPR018244">
    <property type="entry name" value="Allrgn_V5/Tpx1_CS"/>
</dbReference>
<proteinExistence type="predicted"/>
<dbReference type="PROSITE" id="PS01009">
    <property type="entry name" value="CRISP_1"/>
    <property type="match status" value="1"/>
</dbReference>
<gene>
    <name evidence="3" type="ORF">NTEN_LOCUS7899</name>
</gene>
<dbReference type="PROSITE" id="PS01010">
    <property type="entry name" value="CRISP_2"/>
    <property type="match status" value="1"/>
</dbReference>
<evidence type="ECO:0000256" key="1">
    <source>
        <dbReference type="SAM" id="SignalP"/>
    </source>
</evidence>
<dbReference type="GO" id="GO:0005576">
    <property type="term" value="C:extracellular region"/>
    <property type="evidence" value="ECO:0007669"/>
    <property type="project" value="UniProtKB-SubCell"/>
</dbReference>
<dbReference type="Proteomes" id="UP000479000">
    <property type="component" value="Unassembled WGS sequence"/>
</dbReference>
<dbReference type="PANTHER" id="PTHR10334">
    <property type="entry name" value="CYSTEINE-RICH SECRETORY PROTEIN-RELATED"/>
    <property type="match status" value="1"/>
</dbReference>
<evidence type="ECO:0000313" key="4">
    <source>
        <dbReference type="Proteomes" id="UP000479000"/>
    </source>
</evidence>
<dbReference type="PRINTS" id="PR00838">
    <property type="entry name" value="V5ALLERGEN"/>
</dbReference>
<accession>A0A6H5GGG9</accession>
<feature type="chain" id="PRO_5026259186" description="SCP domain-containing protein" evidence="1">
    <location>
        <begin position="24"/>
        <end position="260"/>
    </location>
</feature>
<dbReference type="Gene3D" id="3.40.33.10">
    <property type="entry name" value="CAP"/>
    <property type="match status" value="1"/>
</dbReference>
<dbReference type="OrthoDB" id="43654at2759"/>
<dbReference type="Pfam" id="PF00188">
    <property type="entry name" value="CAP"/>
    <property type="match status" value="1"/>
</dbReference>
<dbReference type="PRINTS" id="PR00837">
    <property type="entry name" value="V5TPXLIKE"/>
</dbReference>
<keyword evidence="1" id="KW-0732">Signal</keyword>